<reference evidence="3 4" key="1">
    <citation type="journal article" date="2016" name="Sci. Rep.">
        <title>Metabolic traits of an uncultured archaeal lineage -MSBL1- from brine pools of the Red Sea.</title>
        <authorList>
            <person name="Mwirichia R."/>
            <person name="Alam I."/>
            <person name="Rashid M."/>
            <person name="Vinu M."/>
            <person name="Ba-Alawi W."/>
            <person name="Anthony Kamau A."/>
            <person name="Kamanda Ngugi D."/>
            <person name="Goker M."/>
            <person name="Klenk H.P."/>
            <person name="Bajic V."/>
            <person name="Stingl U."/>
        </authorList>
    </citation>
    <scope>NUCLEOTIDE SEQUENCE [LARGE SCALE GENOMIC DNA]</scope>
    <source>
        <strain evidence="3">SCGC-AAA259A05</strain>
    </source>
</reference>
<dbReference type="InterPro" id="IPR047575">
    <property type="entry name" value="Sm"/>
</dbReference>
<dbReference type="EMBL" id="LHXJ01000059">
    <property type="protein sequence ID" value="KXA89955.1"/>
    <property type="molecule type" value="Genomic_DNA"/>
</dbReference>
<evidence type="ECO:0000256" key="1">
    <source>
        <dbReference type="SAM" id="MobiDB-lite"/>
    </source>
</evidence>
<name>A0A133U6Z1_9EURY</name>
<dbReference type="PROSITE" id="PS52002">
    <property type="entry name" value="SM"/>
    <property type="match status" value="1"/>
</dbReference>
<proteinExistence type="predicted"/>
<dbReference type="Proteomes" id="UP000070163">
    <property type="component" value="Unassembled WGS sequence"/>
</dbReference>
<dbReference type="SUPFAM" id="SSF50182">
    <property type="entry name" value="Sm-like ribonucleoproteins"/>
    <property type="match status" value="1"/>
</dbReference>
<sequence>MMNDKRSKPREFLESCLGDKVKVELKRGGLVRGEFKSFDEHLNLKLEDARKTKNGPNDRKFKSLESGNRSRPQVGFG</sequence>
<dbReference type="GO" id="GO:0003723">
    <property type="term" value="F:RNA binding"/>
    <property type="evidence" value="ECO:0007669"/>
    <property type="project" value="InterPro"/>
</dbReference>
<evidence type="ECO:0000313" key="3">
    <source>
        <dbReference type="EMBL" id="KXA89955.1"/>
    </source>
</evidence>
<feature type="domain" description="Sm" evidence="2">
    <location>
        <begin position="8"/>
        <end position="77"/>
    </location>
</feature>
<protein>
    <recommendedName>
        <fullName evidence="2">Sm domain-containing protein</fullName>
    </recommendedName>
</protein>
<feature type="region of interest" description="Disordered" evidence="1">
    <location>
        <begin position="47"/>
        <end position="77"/>
    </location>
</feature>
<dbReference type="AlphaFoldDB" id="A0A133U6Z1"/>
<evidence type="ECO:0000313" key="4">
    <source>
        <dbReference type="Proteomes" id="UP000070163"/>
    </source>
</evidence>
<comment type="caution">
    <text evidence="3">The sequence shown here is derived from an EMBL/GenBank/DDBJ whole genome shotgun (WGS) entry which is preliminary data.</text>
</comment>
<feature type="compositionally biased region" description="Basic and acidic residues" evidence="1">
    <location>
        <begin position="47"/>
        <end position="63"/>
    </location>
</feature>
<evidence type="ECO:0000259" key="2">
    <source>
        <dbReference type="PROSITE" id="PS52002"/>
    </source>
</evidence>
<dbReference type="Pfam" id="PF01423">
    <property type="entry name" value="LSM"/>
    <property type="match status" value="1"/>
</dbReference>
<dbReference type="InterPro" id="IPR001163">
    <property type="entry name" value="Sm_dom_euk/arc"/>
</dbReference>
<organism evidence="3 4">
    <name type="scientific">candidate division MSBL1 archaeon SCGC-AAA259A05</name>
    <dbReference type="NCBI Taxonomy" id="1698259"/>
    <lineage>
        <taxon>Archaea</taxon>
        <taxon>Methanobacteriati</taxon>
        <taxon>Methanobacteriota</taxon>
        <taxon>candidate division MSBL1</taxon>
    </lineage>
</organism>
<accession>A0A133U6Z1</accession>
<dbReference type="SMART" id="SM00651">
    <property type="entry name" value="Sm"/>
    <property type="match status" value="1"/>
</dbReference>
<dbReference type="InterPro" id="IPR010920">
    <property type="entry name" value="LSM_dom_sf"/>
</dbReference>
<gene>
    <name evidence="3" type="ORF">AKJ57_04660</name>
</gene>
<dbReference type="Gene3D" id="2.30.30.100">
    <property type="match status" value="1"/>
</dbReference>
<keyword evidence="4" id="KW-1185">Reference proteome</keyword>